<dbReference type="SUPFAM" id="SSF56219">
    <property type="entry name" value="DNase I-like"/>
    <property type="match status" value="1"/>
</dbReference>
<evidence type="ECO:0000313" key="2">
    <source>
        <dbReference type="EMBL" id="KAF5333279.1"/>
    </source>
</evidence>
<accession>A0A8H5C1U0</accession>
<feature type="domain" description="RNase H type-1" evidence="1">
    <location>
        <begin position="661"/>
        <end position="811"/>
    </location>
</feature>
<dbReference type="OrthoDB" id="3261136at2759"/>
<keyword evidence="3" id="KW-1185">Reference proteome</keyword>
<dbReference type="InterPro" id="IPR012337">
    <property type="entry name" value="RNaseH-like_sf"/>
</dbReference>
<dbReference type="EMBL" id="JAACJK010000109">
    <property type="protein sequence ID" value="KAF5333279.1"/>
    <property type="molecule type" value="Genomic_DNA"/>
</dbReference>
<dbReference type="Gene3D" id="3.30.420.10">
    <property type="entry name" value="Ribonuclease H-like superfamily/Ribonuclease H"/>
    <property type="match status" value="1"/>
</dbReference>
<organism evidence="2 3">
    <name type="scientific">Ephemerocybe angulata</name>
    <dbReference type="NCBI Taxonomy" id="980116"/>
    <lineage>
        <taxon>Eukaryota</taxon>
        <taxon>Fungi</taxon>
        <taxon>Dikarya</taxon>
        <taxon>Basidiomycota</taxon>
        <taxon>Agaricomycotina</taxon>
        <taxon>Agaricomycetes</taxon>
        <taxon>Agaricomycetidae</taxon>
        <taxon>Agaricales</taxon>
        <taxon>Agaricineae</taxon>
        <taxon>Psathyrellaceae</taxon>
        <taxon>Ephemerocybe</taxon>
    </lineage>
</organism>
<dbReference type="InterPro" id="IPR005135">
    <property type="entry name" value="Endo/exonuclease/phosphatase"/>
</dbReference>
<evidence type="ECO:0000259" key="1">
    <source>
        <dbReference type="PROSITE" id="PS50879"/>
    </source>
</evidence>
<dbReference type="Pfam" id="PF14529">
    <property type="entry name" value="Exo_endo_phos_2"/>
    <property type="match status" value="1"/>
</dbReference>
<dbReference type="InterPro" id="IPR002156">
    <property type="entry name" value="RNaseH_domain"/>
</dbReference>
<name>A0A8H5C1U0_9AGAR</name>
<proteinExistence type="predicted"/>
<dbReference type="Gene3D" id="3.60.10.10">
    <property type="entry name" value="Endonuclease/exonuclease/phosphatase"/>
    <property type="match status" value="1"/>
</dbReference>
<dbReference type="SUPFAM" id="SSF53098">
    <property type="entry name" value="Ribonuclease H-like"/>
    <property type="match status" value="1"/>
</dbReference>
<gene>
    <name evidence="2" type="ORF">D9611_002795</name>
</gene>
<dbReference type="GO" id="GO:0004523">
    <property type="term" value="F:RNA-DNA hybrid ribonuclease activity"/>
    <property type="evidence" value="ECO:0007669"/>
    <property type="project" value="InterPro"/>
</dbReference>
<dbReference type="AlphaFoldDB" id="A0A8H5C1U0"/>
<reference evidence="2 3" key="1">
    <citation type="journal article" date="2020" name="ISME J.">
        <title>Uncovering the hidden diversity of litter-decomposition mechanisms in mushroom-forming fungi.</title>
        <authorList>
            <person name="Floudas D."/>
            <person name="Bentzer J."/>
            <person name="Ahren D."/>
            <person name="Johansson T."/>
            <person name="Persson P."/>
            <person name="Tunlid A."/>
        </authorList>
    </citation>
    <scope>NUCLEOTIDE SEQUENCE [LARGE SCALE GENOMIC DNA]</scope>
    <source>
        <strain evidence="2 3">CBS 175.51</strain>
    </source>
</reference>
<dbReference type="PROSITE" id="PS50879">
    <property type="entry name" value="RNASE_H_1"/>
    <property type="match status" value="1"/>
</dbReference>
<comment type="caution">
    <text evidence="2">The sequence shown here is derived from an EMBL/GenBank/DDBJ whole genome shotgun (WGS) entry which is preliminary data.</text>
</comment>
<dbReference type="CDD" id="cd09276">
    <property type="entry name" value="Rnase_HI_RT_non_LTR"/>
    <property type="match status" value="1"/>
</dbReference>
<dbReference type="Proteomes" id="UP000541558">
    <property type="component" value="Unassembled WGS sequence"/>
</dbReference>
<dbReference type="InterPro" id="IPR036691">
    <property type="entry name" value="Endo/exonu/phosph_ase_sf"/>
</dbReference>
<sequence>MAKSPATHYELINSDLHRKWDIILLQELHQNYYKKSATPRGFQAVYPPDAVRETHTIRSGIWVNEALSTNGWDPLIVGDCPDLTAVRIKGEFGVLSIFNIYNDCLHDRTTTALNNYLNRNAAATYGENKHVIWAGDFNRHHPMWDHEDDARLFTADALEKADTLIDLLVDWDMEMALPKGVRTLQHNASGNESRLDNVFISRQSADMLIRCNVLNERGVKTDHYFIETVLNAELTLAPVETIRNFKEVDWPHFEEYLQDLLADQPPDEPIPDEATFVKRVEDLIGKIQKAVEYAVPLAKKAPYARRWWNAQLSEMRDKKIEMCESAKRYRALPDHPIHAELKQHLVDYATEIIKAKNEHWEEYLTNASIEDLSTIGGYMKSPPGDGKSRIPTMKTMRDGREVLVTTNEEKAQILMEAFLPPKPPPSAIPEEEYDPPLEAALPISPDRVRRHMLKLAPHKAPGLDVDRVIEKATYWVNLFRRLAKTNSGINSTVMRHLYKSVGIPQITYAADVWYTPPQVNEGGKRAIGSVRALTQLRRIQKTAAVAITGALKSTAYDALDVHAGITPMDILLETVHKRAYVRLCTLPETHILGPKAINAYCEREERREHPTPIDTMARRYRIDPRTVETIAPSGRSPDAPKTFDTLIEPDRELSIEHERNDDAPIKVYCDGSGIDGKIGAAASLYRGTDTRPMKTIHLHIGSKEEHSTYEAEWVGALLALWLISTIAKEVIGLVPVSLYIDNQSVIKSVRNPRPATGQYLREAFLKLADEIADTPNRPIGTAPCFTMKWISAHSEVSKNEAIDEEAKAAAAGKSSEWSQLPNRLRREALPISKSALQQGMKRAMKDSWTTQWRASPRAKVLDEYDTEVPCKTFRELTSKLPRYQASLLIQLRTRHLPLNEYLHTRDLSTTNKCQKCRGYRRETIAHFLNECPAYHEQRRQLHEELGERRHDMKKVMKSKSDLKALATYMASTGRLKTNAPQRPIQT</sequence>
<protein>
    <recommendedName>
        <fullName evidence="1">RNase H type-1 domain-containing protein</fullName>
    </recommendedName>
</protein>
<dbReference type="GO" id="GO:0003676">
    <property type="term" value="F:nucleic acid binding"/>
    <property type="evidence" value="ECO:0007669"/>
    <property type="project" value="InterPro"/>
</dbReference>
<evidence type="ECO:0000313" key="3">
    <source>
        <dbReference type="Proteomes" id="UP000541558"/>
    </source>
</evidence>
<dbReference type="InterPro" id="IPR036397">
    <property type="entry name" value="RNaseH_sf"/>
</dbReference>